<protein>
    <submittedName>
        <fullName evidence="2">Uncharacterized protein</fullName>
    </submittedName>
</protein>
<reference evidence="2 3" key="1">
    <citation type="submission" date="2016-07" db="EMBL/GenBank/DDBJ databases">
        <title>Pervasive Adenine N6-methylation of Active Genes in Fungi.</title>
        <authorList>
            <consortium name="DOE Joint Genome Institute"/>
            <person name="Mondo S.J."/>
            <person name="Dannebaum R.O."/>
            <person name="Kuo R.C."/>
            <person name="Labutti K."/>
            <person name="Haridas S."/>
            <person name="Kuo A."/>
            <person name="Salamov A."/>
            <person name="Ahrendt S.R."/>
            <person name="Lipzen A."/>
            <person name="Sullivan W."/>
            <person name="Andreopoulos W.B."/>
            <person name="Clum A."/>
            <person name="Lindquist E."/>
            <person name="Daum C."/>
            <person name="Ramamoorthy G.K."/>
            <person name="Gryganskyi A."/>
            <person name="Culley D."/>
            <person name="Magnuson J.K."/>
            <person name="James T.Y."/>
            <person name="O'Malley M.A."/>
            <person name="Stajich J.E."/>
            <person name="Spatafora J.W."/>
            <person name="Visel A."/>
            <person name="Grigoriev I.V."/>
        </authorList>
    </citation>
    <scope>NUCLEOTIDE SEQUENCE [LARGE SCALE GENOMIC DNA]</scope>
    <source>
        <strain evidence="2 3">12-1054</strain>
    </source>
</reference>
<organism evidence="2 3">
    <name type="scientific">Protomyces lactucae-debilis</name>
    <dbReference type="NCBI Taxonomy" id="2754530"/>
    <lineage>
        <taxon>Eukaryota</taxon>
        <taxon>Fungi</taxon>
        <taxon>Dikarya</taxon>
        <taxon>Ascomycota</taxon>
        <taxon>Taphrinomycotina</taxon>
        <taxon>Taphrinomycetes</taxon>
        <taxon>Taphrinales</taxon>
        <taxon>Protomycetaceae</taxon>
        <taxon>Protomyces</taxon>
    </lineage>
</organism>
<feature type="region of interest" description="Disordered" evidence="1">
    <location>
        <begin position="490"/>
        <end position="530"/>
    </location>
</feature>
<dbReference type="EMBL" id="MCFI01000024">
    <property type="protein sequence ID" value="ORY76057.1"/>
    <property type="molecule type" value="Genomic_DNA"/>
</dbReference>
<dbReference type="OrthoDB" id="3355217at2759"/>
<feature type="compositionally biased region" description="Polar residues" evidence="1">
    <location>
        <begin position="78"/>
        <end position="90"/>
    </location>
</feature>
<name>A0A1Y2EX34_PROLT</name>
<evidence type="ECO:0000313" key="2">
    <source>
        <dbReference type="EMBL" id="ORY76057.1"/>
    </source>
</evidence>
<feature type="compositionally biased region" description="Polar residues" evidence="1">
    <location>
        <begin position="100"/>
        <end position="120"/>
    </location>
</feature>
<sequence>MLRLADQVRELAVGYADVHTHARRPRAMCEFDGERWTPIDPADDVAPGSAAAMQPRKQSIFAQTYAGEQHQQQQHLQSTSPVLQQKQQPGHQAWPLPTDSAYSSAPPSALDTSSSGNSMRSVRAQDFNREEHRRSSVYYEEDNRSDGEDWLDDEQDDVVHDLAMRHEMQGSVDNGRRVSMYASPSFQRNLISFADLSVSEVDLSGEDAECDLQMARLQIVSAFPKQFAQELSSPKPLTTFSLYTRSEDTCEMLHVVLVLEHRKAFWKLLGTSDRPLDKVTRLPYIWAADLDLPPLSLDEPRIESEHACMIMGEPTFSTIPCDNHNDECRRCKGLASEDDCFACEGSGIFKKKPCVMCTGKGRYFCKTCSNTGHLACATCGSSSGPRPILRQAFIHCARETLVSPTMEVDGSDKMTLLSTAKALAKDVIEGENFGEGTLPVAACGVVIRQRGHIVCATDIASGARGLFEVVDGTERVTFKGQLKPIAQSIAGGSIRSQHSSRPASILSGFSRRKKDEDNNSDDGASIRSTASSRAKKLLTFWKK</sequence>
<proteinExistence type="predicted"/>
<comment type="caution">
    <text evidence="2">The sequence shown here is derived from an EMBL/GenBank/DDBJ whole genome shotgun (WGS) entry which is preliminary data.</text>
</comment>
<dbReference type="Proteomes" id="UP000193685">
    <property type="component" value="Unassembled WGS sequence"/>
</dbReference>
<evidence type="ECO:0000313" key="3">
    <source>
        <dbReference type="Proteomes" id="UP000193685"/>
    </source>
</evidence>
<dbReference type="AlphaFoldDB" id="A0A1Y2EX34"/>
<feature type="region of interest" description="Disordered" evidence="1">
    <location>
        <begin position="34"/>
        <end position="151"/>
    </location>
</feature>
<dbReference type="GeneID" id="63788216"/>
<accession>A0A1Y2EX34</accession>
<dbReference type="RefSeq" id="XP_040722510.1">
    <property type="nucleotide sequence ID" value="XM_040871617.1"/>
</dbReference>
<keyword evidence="3" id="KW-1185">Reference proteome</keyword>
<gene>
    <name evidence="2" type="ORF">BCR37DRAFT_395366</name>
</gene>
<evidence type="ECO:0000256" key="1">
    <source>
        <dbReference type="SAM" id="MobiDB-lite"/>
    </source>
</evidence>